<dbReference type="EC" id="3.1.-.-" evidence="9"/>
<dbReference type="GO" id="GO:0046872">
    <property type="term" value="F:metal ion binding"/>
    <property type="evidence" value="ECO:0007669"/>
    <property type="project" value="UniProtKB-UniRule"/>
</dbReference>
<dbReference type="RefSeq" id="WP_105730774.1">
    <property type="nucleotide sequence ID" value="NZ_DAIPCI010000028.1"/>
</dbReference>
<evidence type="ECO:0000256" key="8">
    <source>
        <dbReference type="ARBA" id="ARBA00023118"/>
    </source>
</evidence>
<dbReference type="SUPFAM" id="SSF143430">
    <property type="entry name" value="TTP0101/SSO1404-like"/>
    <property type="match status" value="1"/>
</dbReference>
<dbReference type="AlphaFoldDB" id="A0A2S9KB92"/>
<accession>A0A2S9KB92</accession>
<evidence type="ECO:0000256" key="9">
    <source>
        <dbReference type="HAMAP-Rule" id="MF_01471"/>
    </source>
</evidence>
<dbReference type="GO" id="GO:0016787">
    <property type="term" value="F:hydrolase activity"/>
    <property type="evidence" value="ECO:0007669"/>
    <property type="project" value="UniProtKB-KW"/>
</dbReference>
<dbReference type="InterPro" id="IPR019199">
    <property type="entry name" value="Virulence_VapD/CRISPR_Cas2"/>
</dbReference>
<comment type="caution">
    <text evidence="10">The sequence shown here is derived from an EMBL/GenBank/DDBJ whole genome shotgun (WGS) entry which is preliminary data.</text>
</comment>
<dbReference type="GO" id="GO:0004521">
    <property type="term" value="F:RNA endonuclease activity"/>
    <property type="evidence" value="ECO:0007669"/>
    <property type="project" value="InterPro"/>
</dbReference>
<evidence type="ECO:0000313" key="10">
    <source>
        <dbReference type="EMBL" id="PRD67684.1"/>
    </source>
</evidence>
<comment type="cofactor">
    <cofactor evidence="1 9">
        <name>Mg(2+)</name>
        <dbReference type="ChEBI" id="CHEBI:18420"/>
    </cofactor>
</comment>
<proteinExistence type="inferred from homology"/>
<sequence length="95" mass="10911">MSHNKRIHWLVCYDISDPKRLIRVHRCLKKEGVPVQYSVFMLHATQSGMTLVMAKLASIIDPDGDDVRAYPVPEQPWKITIGADLIPKDLWIIET</sequence>
<evidence type="ECO:0000256" key="7">
    <source>
        <dbReference type="ARBA" id="ARBA00022842"/>
    </source>
</evidence>
<dbReference type="CDD" id="cd09725">
    <property type="entry name" value="Cas2_I_II_III"/>
    <property type="match status" value="1"/>
</dbReference>
<evidence type="ECO:0000256" key="2">
    <source>
        <dbReference type="ARBA" id="ARBA00009959"/>
    </source>
</evidence>
<organism evidence="10 11">
    <name type="scientific">Malikia spinosa</name>
    <dbReference type="NCBI Taxonomy" id="86180"/>
    <lineage>
        <taxon>Bacteria</taxon>
        <taxon>Pseudomonadati</taxon>
        <taxon>Pseudomonadota</taxon>
        <taxon>Betaproteobacteria</taxon>
        <taxon>Burkholderiales</taxon>
        <taxon>Comamonadaceae</taxon>
        <taxon>Malikia</taxon>
    </lineage>
</organism>
<dbReference type="PANTHER" id="PTHR34405">
    <property type="entry name" value="CRISPR-ASSOCIATED ENDORIBONUCLEASE CAS2"/>
    <property type="match status" value="1"/>
</dbReference>
<evidence type="ECO:0000256" key="1">
    <source>
        <dbReference type="ARBA" id="ARBA00001946"/>
    </source>
</evidence>
<keyword evidence="6 9" id="KW-0378">Hydrolase</keyword>
<dbReference type="HAMAP" id="MF_01471">
    <property type="entry name" value="Cas2"/>
    <property type="match status" value="1"/>
</dbReference>
<keyword evidence="5 9" id="KW-0255">Endonuclease</keyword>
<dbReference type="NCBIfam" id="TIGR01573">
    <property type="entry name" value="cas2"/>
    <property type="match status" value="1"/>
</dbReference>
<dbReference type="OrthoDB" id="9798176at2"/>
<dbReference type="EMBL" id="PVLR01000048">
    <property type="protein sequence ID" value="PRD67684.1"/>
    <property type="molecule type" value="Genomic_DNA"/>
</dbReference>
<dbReference type="PANTHER" id="PTHR34405:SF3">
    <property type="entry name" value="CRISPR-ASSOCIATED ENDORIBONUCLEASE CAS2 3"/>
    <property type="match status" value="1"/>
</dbReference>
<keyword evidence="11" id="KW-1185">Reference proteome</keyword>
<keyword evidence="7 9" id="KW-0460">Magnesium</keyword>
<evidence type="ECO:0000256" key="3">
    <source>
        <dbReference type="ARBA" id="ARBA00022722"/>
    </source>
</evidence>
<evidence type="ECO:0000313" key="11">
    <source>
        <dbReference type="Proteomes" id="UP000238326"/>
    </source>
</evidence>
<keyword evidence="4 9" id="KW-0479">Metal-binding</keyword>
<evidence type="ECO:0000256" key="5">
    <source>
        <dbReference type="ARBA" id="ARBA00022759"/>
    </source>
</evidence>
<comment type="subunit">
    <text evidence="9">Homodimer, forms a heterotetramer with a Cas1 homodimer.</text>
</comment>
<dbReference type="Proteomes" id="UP000238326">
    <property type="component" value="Unassembled WGS sequence"/>
</dbReference>
<evidence type="ECO:0000256" key="6">
    <source>
        <dbReference type="ARBA" id="ARBA00022801"/>
    </source>
</evidence>
<gene>
    <name evidence="9 10" type="primary">cas2</name>
    <name evidence="10" type="ORF">C6P61_15160</name>
</gene>
<evidence type="ECO:0000256" key="4">
    <source>
        <dbReference type="ARBA" id="ARBA00022723"/>
    </source>
</evidence>
<protein>
    <recommendedName>
        <fullName evidence="9">CRISPR-associated endoribonuclease Cas2</fullName>
        <ecNumber evidence="9">3.1.-.-</ecNumber>
    </recommendedName>
</protein>
<dbReference type="GO" id="GO:0051607">
    <property type="term" value="P:defense response to virus"/>
    <property type="evidence" value="ECO:0007669"/>
    <property type="project" value="UniProtKB-UniRule"/>
</dbReference>
<keyword evidence="8 9" id="KW-0051">Antiviral defense</keyword>
<comment type="similarity">
    <text evidence="2 9">Belongs to the CRISPR-associated endoribonuclease Cas2 protein family.</text>
</comment>
<dbReference type="GO" id="GO:0043571">
    <property type="term" value="P:maintenance of CRISPR repeat elements"/>
    <property type="evidence" value="ECO:0007669"/>
    <property type="project" value="UniProtKB-UniRule"/>
</dbReference>
<comment type="function">
    <text evidence="9">CRISPR (clustered regularly interspaced short palindromic repeat), is an adaptive immune system that provides protection against mobile genetic elements (viruses, transposable elements and conjugative plasmids). CRISPR clusters contain sequences complementary to antecedent mobile elements and target invading nucleic acids. CRISPR clusters are transcribed and processed into CRISPR RNA (crRNA). Functions as a ssRNA-specific endoribonuclease. Involved in the integration of spacer DNA into the CRISPR cassette.</text>
</comment>
<name>A0A2S9KB92_9BURK</name>
<reference evidence="10 11" key="1">
    <citation type="submission" date="2018-03" db="EMBL/GenBank/DDBJ databases">
        <title>Comparative genomics illustrates the genes involved in a hyperalkaliphilic mechanisms of Serpentinomonas isolated from highly-alkaline calcium-rich serpentinized springs.</title>
        <authorList>
            <person name="Suzuki S."/>
            <person name="Ishii S."/>
            <person name="Walworth N."/>
            <person name="Bird L."/>
            <person name="Kuenen J.G."/>
            <person name="Nealson K.H."/>
        </authorList>
    </citation>
    <scope>NUCLEOTIDE SEQUENCE [LARGE SCALE GENOMIC DNA]</scope>
    <source>
        <strain evidence="10 11">83</strain>
    </source>
</reference>
<keyword evidence="3 9" id="KW-0540">Nuclease</keyword>
<dbReference type="Pfam" id="PF09827">
    <property type="entry name" value="CRISPR_Cas2"/>
    <property type="match status" value="1"/>
</dbReference>
<dbReference type="InterPro" id="IPR021127">
    <property type="entry name" value="CRISPR_associated_Cas2"/>
</dbReference>
<feature type="binding site" evidence="9">
    <location>
        <position position="14"/>
    </location>
    <ligand>
        <name>Mg(2+)</name>
        <dbReference type="ChEBI" id="CHEBI:18420"/>
        <note>catalytic</note>
    </ligand>
</feature>
<dbReference type="Gene3D" id="3.30.70.240">
    <property type="match status" value="1"/>
</dbReference>